<gene>
    <name evidence="1" type="ORF">LCGC14_3111480</name>
</gene>
<organism evidence="1">
    <name type="scientific">marine sediment metagenome</name>
    <dbReference type="NCBI Taxonomy" id="412755"/>
    <lineage>
        <taxon>unclassified sequences</taxon>
        <taxon>metagenomes</taxon>
        <taxon>ecological metagenomes</taxon>
    </lineage>
</organism>
<reference evidence="1" key="1">
    <citation type="journal article" date="2015" name="Nature">
        <title>Complex archaea that bridge the gap between prokaryotes and eukaryotes.</title>
        <authorList>
            <person name="Spang A."/>
            <person name="Saw J.H."/>
            <person name="Jorgensen S.L."/>
            <person name="Zaremba-Niedzwiedzka K."/>
            <person name="Martijn J."/>
            <person name="Lind A.E."/>
            <person name="van Eijk R."/>
            <person name="Schleper C."/>
            <person name="Guy L."/>
            <person name="Ettema T.J."/>
        </authorList>
    </citation>
    <scope>NUCLEOTIDE SEQUENCE</scope>
</reference>
<dbReference type="AlphaFoldDB" id="A0A0F8WTT8"/>
<name>A0A0F8WTT8_9ZZZZ</name>
<proteinExistence type="predicted"/>
<evidence type="ECO:0000313" key="1">
    <source>
        <dbReference type="EMBL" id="KKK51785.1"/>
    </source>
</evidence>
<protein>
    <submittedName>
        <fullName evidence="1">Uncharacterized protein</fullName>
    </submittedName>
</protein>
<comment type="caution">
    <text evidence="1">The sequence shown here is derived from an EMBL/GenBank/DDBJ whole genome shotgun (WGS) entry which is preliminary data.</text>
</comment>
<accession>A0A0F8WTT8</accession>
<sequence length="98" mass="11239">MSLFDTVKKVRSQLKLLDRYDMILVKWEDIVSDSSWVSNEGIEDATTAICYSIGFLMQVEETRIKLSYCYDFNAESGSVEVIPIGCMLSIVRLEEENE</sequence>
<dbReference type="EMBL" id="LAZR01067340">
    <property type="protein sequence ID" value="KKK51785.1"/>
    <property type="molecule type" value="Genomic_DNA"/>
</dbReference>